<gene>
    <name evidence="12" type="ORF">ESB13_02330</name>
</gene>
<feature type="transmembrane region" description="Helical" evidence="9">
    <location>
        <begin position="175"/>
        <end position="195"/>
    </location>
</feature>
<feature type="transmembrane region" description="Helical" evidence="9">
    <location>
        <begin position="201"/>
        <end position="221"/>
    </location>
</feature>
<keyword evidence="6 9" id="KW-1133">Transmembrane helix</keyword>
<dbReference type="SUPFAM" id="SSF160240">
    <property type="entry name" value="Cation efflux protein cytoplasmic domain-like"/>
    <property type="match status" value="1"/>
</dbReference>
<proteinExistence type="inferred from homology"/>
<feature type="transmembrane region" description="Helical" evidence="9">
    <location>
        <begin position="144"/>
        <end position="163"/>
    </location>
</feature>
<dbReference type="GO" id="GO:0005385">
    <property type="term" value="F:zinc ion transmembrane transporter activity"/>
    <property type="evidence" value="ECO:0007669"/>
    <property type="project" value="TreeGrafter"/>
</dbReference>
<dbReference type="InterPro" id="IPR002524">
    <property type="entry name" value="Cation_efflux"/>
</dbReference>
<dbReference type="Proteomes" id="UP000290545">
    <property type="component" value="Unassembled WGS sequence"/>
</dbReference>
<dbReference type="Pfam" id="PF16916">
    <property type="entry name" value="ZT_dimer"/>
    <property type="match status" value="1"/>
</dbReference>
<dbReference type="RefSeq" id="WP_129001425.1">
    <property type="nucleotide sequence ID" value="NZ_SDHZ01000001.1"/>
</dbReference>
<dbReference type="AlphaFoldDB" id="A0A4Q1D8L8"/>
<feature type="region of interest" description="Disordered" evidence="8">
    <location>
        <begin position="1"/>
        <end position="34"/>
    </location>
</feature>
<dbReference type="InterPro" id="IPR027470">
    <property type="entry name" value="Cation_efflux_CTD"/>
</dbReference>
<reference evidence="12 13" key="1">
    <citation type="submission" date="2019-01" db="EMBL/GenBank/DDBJ databases">
        <title>Filimonas sp. strain TTM-71.</title>
        <authorList>
            <person name="Chen W.-M."/>
        </authorList>
    </citation>
    <scope>NUCLEOTIDE SEQUENCE [LARGE SCALE GENOMIC DNA]</scope>
    <source>
        <strain evidence="12 13">TTM-71</strain>
    </source>
</reference>
<dbReference type="Gene3D" id="1.20.1510.10">
    <property type="entry name" value="Cation efflux protein transmembrane domain"/>
    <property type="match status" value="1"/>
</dbReference>
<sequence>MNHSHPHTHSATCSHTHSHEGNGHGHDHHHEGPHVHPVVKNLTLALLLNLSFTIIEFIGGLATNSVAILSDAVHDLGDSIAIAVAMWLEKHSLKGRTPSYTYGNRRFSPFAATITSVILVAGSVFIISEAIPRFWHPEPVSTGGMMWLAILGLIFNGAAALKLSKGSDSLNQKAVMLHLLEDVLGWVAVLAGSIIMHYTQWYWIDPLLSLAVAVFILYNAVRNLRSSFRIFMQATPKNIHPGQVEEALLQIPDVIAVHDLHLWTMDGSYIIFSGHLVVADTSGMQEAARVRREAIALLQSQGIQHATLQVETSDEHCGLERC</sequence>
<name>A0A4Q1D8L8_9BACT</name>
<evidence type="ECO:0000313" key="12">
    <source>
        <dbReference type="EMBL" id="RXK85672.1"/>
    </source>
</evidence>
<evidence type="ECO:0000259" key="10">
    <source>
        <dbReference type="Pfam" id="PF01545"/>
    </source>
</evidence>
<evidence type="ECO:0000256" key="9">
    <source>
        <dbReference type="SAM" id="Phobius"/>
    </source>
</evidence>
<feature type="transmembrane region" description="Helical" evidence="9">
    <location>
        <begin position="109"/>
        <end position="132"/>
    </location>
</feature>
<comment type="subcellular location">
    <subcellularLocation>
        <location evidence="1">Membrane</location>
        <topology evidence="1">Multi-pass membrane protein</topology>
    </subcellularLocation>
</comment>
<dbReference type="OrthoDB" id="9809646at2"/>
<protein>
    <submittedName>
        <fullName evidence="12">Cation transporter</fullName>
    </submittedName>
</protein>
<evidence type="ECO:0000313" key="13">
    <source>
        <dbReference type="Proteomes" id="UP000290545"/>
    </source>
</evidence>
<feature type="domain" description="Cation efflux protein cytoplasmic" evidence="11">
    <location>
        <begin position="239"/>
        <end position="312"/>
    </location>
</feature>
<accession>A0A4Q1D8L8</accession>
<dbReference type="Pfam" id="PF01545">
    <property type="entry name" value="Cation_efflux"/>
    <property type="match status" value="1"/>
</dbReference>
<feature type="domain" description="Cation efflux protein transmembrane" evidence="10">
    <location>
        <begin position="42"/>
        <end position="232"/>
    </location>
</feature>
<keyword evidence="5" id="KW-0862">Zinc</keyword>
<dbReference type="InterPro" id="IPR058533">
    <property type="entry name" value="Cation_efflux_TM"/>
</dbReference>
<feature type="compositionally biased region" description="Basic and acidic residues" evidence="8">
    <location>
        <begin position="17"/>
        <end position="34"/>
    </location>
</feature>
<evidence type="ECO:0000256" key="2">
    <source>
        <dbReference type="ARBA" id="ARBA00008873"/>
    </source>
</evidence>
<dbReference type="EMBL" id="SDHZ01000001">
    <property type="protein sequence ID" value="RXK85672.1"/>
    <property type="molecule type" value="Genomic_DNA"/>
</dbReference>
<keyword evidence="3" id="KW-0813">Transport</keyword>
<dbReference type="PANTHER" id="PTHR45820:SF4">
    <property type="entry name" value="ZINC TRANSPORTER 63C, ISOFORM F"/>
    <property type="match status" value="1"/>
</dbReference>
<evidence type="ECO:0000256" key="4">
    <source>
        <dbReference type="ARBA" id="ARBA00022692"/>
    </source>
</evidence>
<evidence type="ECO:0000256" key="8">
    <source>
        <dbReference type="SAM" id="MobiDB-lite"/>
    </source>
</evidence>
<dbReference type="NCBIfam" id="TIGR01297">
    <property type="entry name" value="CDF"/>
    <property type="match status" value="1"/>
</dbReference>
<dbReference type="PANTHER" id="PTHR45820">
    <property type="entry name" value="FI23527P1"/>
    <property type="match status" value="1"/>
</dbReference>
<evidence type="ECO:0000256" key="3">
    <source>
        <dbReference type="ARBA" id="ARBA00022448"/>
    </source>
</evidence>
<evidence type="ECO:0000256" key="1">
    <source>
        <dbReference type="ARBA" id="ARBA00004141"/>
    </source>
</evidence>
<keyword evidence="13" id="KW-1185">Reference proteome</keyword>
<dbReference type="InterPro" id="IPR036837">
    <property type="entry name" value="Cation_efflux_CTD_sf"/>
</dbReference>
<keyword evidence="4 9" id="KW-0812">Transmembrane</keyword>
<evidence type="ECO:0000256" key="5">
    <source>
        <dbReference type="ARBA" id="ARBA00022833"/>
    </source>
</evidence>
<comment type="similarity">
    <text evidence="2">Belongs to the cation diffusion facilitator (CDF) transporter (TC 2.A.4) family. SLC30A subfamily.</text>
</comment>
<evidence type="ECO:0000256" key="6">
    <source>
        <dbReference type="ARBA" id="ARBA00022989"/>
    </source>
</evidence>
<dbReference type="GO" id="GO:0016020">
    <property type="term" value="C:membrane"/>
    <property type="evidence" value="ECO:0007669"/>
    <property type="project" value="UniProtKB-SubCell"/>
</dbReference>
<comment type="caution">
    <text evidence="12">The sequence shown here is derived from an EMBL/GenBank/DDBJ whole genome shotgun (WGS) entry which is preliminary data.</text>
</comment>
<evidence type="ECO:0000259" key="11">
    <source>
        <dbReference type="Pfam" id="PF16916"/>
    </source>
</evidence>
<evidence type="ECO:0000256" key="7">
    <source>
        <dbReference type="ARBA" id="ARBA00023136"/>
    </source>
</evidence>
<dbReference type="InterPro" id="IPR027469">
    <property type="entry name" value="Cation_efflux_TMD_sf"/>
</dbReference>
<organism evidence="12 13">
    <name type="scientific">Filimonas effusa</name>
    <dbReference type="NCBI Taxonomy" id="2508721"/>
    <lineage>
        <taxon>Bacteria</taxon>
        <taxon>Pseudomonadati</taxon>
        <taxon>Bacteroidota</taxon>
        <taxon>Chitinophagia</taxon>
        <taxon>Chitinophagales</taxon>
        <taxon>Chitinophagaceae</taxon>
        <taxon>Filimonas</taxon>
    </lineage>
</organism>
<keyword evidence="7 9" id="KW-0472">Membrane</keyword>
<dbReference type="SUPFAM" id="SSF161111">
    <property type="entry name" value="Cation efflux protein transmembrane domain-like"/>
    <property type="match status" value="1"/>
</dbReference>
<dbReference type="GO" id="GO:0006882">
    <property type="term" value="P:intracellular zinc ion homeostasis"/>
    <property type="evidence" value="ECO:0007669"/>
    <property type="project" value="TreeGrafter"/>
</dbReference>